<dbReference type="Proteomes" id="UP001060085">
    <property type="component" value="Linkage Group LG07"/>
</dbReference>
<comment type="caution">
    <text evidence="1">The sequence shown here is derived from an EMBL/GenBank/DDBJ whole genome shotgun (WGS) entry which is preliminary data.</text>
</comment>
<organism evidence="1 2">
    <name type="scientific">Catharanthus roseus</name>
    <name type="common">Madagascar periwinkle</name>
    <name type="synonym">Vinca rosea</name>
    <dbReference type="NCBI Taxonomy" id="4058"/>
    <lineage>
        <taxon>Eukaryota</taxon>
        <taxon>Viridiplantae</taxon>
        <taxon>Streptophyta</taxon>
        <taxon>Embryophyta</taxon>
        <taxon>Tracheophyta</taxon>
        <taxon>Spermatophyta</taxon>
        <taxon>Magnoliopsida</taxon>
        <taxon>eudicotyledons</taxon>
        <taxon>Gunneridae</taxon>
        <taxon>Pentapetalae</taxon>
        <taxon>asterids</taxon>
        <taxon>lamiids</taxon>
        <taxon>Gentianales</taxon>
        <taxon>Apocynaceae</taxon>
        <taxon>Rauvolfioideae</taxon>
        <taxon>Vinceae</taxon>
        <taxon>Catharanthinae</taxon>
        <taxon>Catharanthus</taxon>
    </lineage>
</organism>
<reference evidence="2" key="1">
    <citation type="journal article" date="2023" name="Nat. Plants">
        <title>Single-cell RNA sequencing provides a high-resolution roadmap for understanding the multicellular compartmentation of specialized metabolism.</title>
        <authorList>
            <person name="Sun S."/>
            <person name="Shen X."/>
            <person name="Li Y."/>
            <person name="Li Y."/>
            <person name="Wang S."/>
            <person name="Li R."/>
            <person name="Zhang H."/>
            <person name="Shen G."/>
            <person name="Guo B."/>
            <person name="Wei J."/>
            <person name="Xu J."/>
            <person name="St-Pierre B."/>
            <person name="Chen S."/>
            <person name="Sun C."/>
        </authorList>
    </citation>
    <scope>NUCLEOTIDE SEQUENCE [LARGE SCALE GENOMIC DNA]</scope>
</reference>
<gene>
    <name evidence="1" type="ORF">M9H77_32344</name>
</gene>
<protein>
    <submittedName>
        <fullName evidence="1">Uncharacterized protein</fullName>
    </submittedName>
</protein>
<evidence type="ECO:0000313" key="2">
    <source>
        <dbReference type="Proteomes" id="UP001060085"/>
    </source>
</evidence>
<dbReference type="EMBL" id="CM044707">
    <property type="protein sequence ID" value="KAI5655157.1"/>
    <property type="molecule type" value="Genomic_DNA"/>
</dbReference>
<evidence type="ECO:0000313" key="1">
    <source>
        <dbReference type="EMBL" id="KAI5655157.1"/>
    </source>
</evidence>
<proteinExistence type="predicted"/>
<name>A0ACC0A5D3_CATRO</name>
<keyword evidence="2" id="KW-1185">Reference proteome</keyword>
<sequence>MNNNNNNNKEIHSRRTVPIFSWEEKPGISKPKTTKAAVDQEYNRSAASEAFEVKLPPPPGPTEKYRASFHEFQIPLPPCAFQPPQLIRRNSSRRKNDDPFLIAYIECTKSSKSIKSQKLAAGDDDSAAAAAAGGGLMKKKKNMSVFSNCKNSSSCSVVDDSIIKISQLPISRSRREN</sequence>
<accession>A0ACC0A5D3</accession>